<dbReference type="InterPro" id="IPR042002">
    <property type="entry name" value="Sortase_C"/>
</dbReference>
<dbReference type="KEGG" id="bliq:INP51_11610"/>
<evidence type="ECO:0000313" key="3">
    <source>
        <dbReference type="EMBL" id="QOV18647.1"/>
    </source>
</evidence>
<feature type="active site" description="Acyl-thioester intermediate" evidence="2">
    <location>
        <position position="200"/>
    </location>
</feature>
<proteinExistence type="predicted"/>
<dbReference type="GO" id="GO:0016787">
    <property type="term" value="F:hydrolase activity"/>
    <property type="evidence" value="ECO:0007669"/>
    <property type="project" value="UniProtKB-KW"/>
</dbReference>
<dbReference type="AlphaFoldDB" id="A0A7M2RGI0"/>
<organism evidence="3 4">
    <name type="scientific">Blautia liquoris</name>
    <dbReference type="NCBI Taxonomy" id="2779518"/>
    <lineage>
        <taxon>Bacteria</taxon>
        <taxon>Bacillati</taxon>
        <taxon>Bacillota</taxon>
        <taxon>Clostridia</taxon>
        <taxon>Lachnospirales</taxon>
        <taxon>Lachnospiraceae</taxon>
        <taxon>Blautia</taxon>
    </lineage>
</organism>
<gene>
    <name evidence="3" type="ORF">INP51_11610</name>
</gene>
<keyword evidence="1" id="KW-0378">Hydrolase</keyword>
<sequence>MKKKRQRMIGWSLLILGIGMFCYPQIAKYLSAQNDSILVSSYRESVTTMPEDEKKEAIRDIQKIEKEFEENTKKDFQQDLQWDKSNDIFAVLELPSLKMELPIYLGATEENLGRGIAVIQGTSLPMGGIGTHCVLAGHSGFANHEWFSKISHLDFGDVFYIHNLEGTLSYKVNKKEVIDETDTGKLQIQEDKDLVTLLTCTYLVSGEKKRLIVTGERV</sequence>
<feature type="active site" description="Proton donor/acceptor" evidence="2">
    <location>
        <position position="138"/>
    </location>
</feature>
<dbReference type="Pfam" id="PF04203">
    <property type="entry name" value="Sortase"/>
    <property type="match status" value="1"/>
</dbReference>
<dbReference type="SUPFAM" id="SSF63817">
    <property type="entry name" value="Sortase"/>
    <property type="match status" value="1"/>
</dbReference>
<dbReference type="CDD" id="cd05827">
    <property type="entry name" value="Sortase_C"/>
    <property type="match status" value="1"/>
</dbReference>
<dbReference type="RefSeq" id="WP_193735009.1">
    <property type="nucleotide sequence ID" value="NZ_CP063304.1"/>
</dbReference>
<dbReference type="NCBIfam" id="TIGR01076">
    <property type="entry name" value="sortase_fam"/>
    <property type="match status" value="1"/>
</dbReference>
<evidence type="ECO:0000256" key="1">
    <source>
        <dbReference type="ARBA" id="ARBA00022801"/>
    </source>
</evidence>
<name>A0A7M2RGI0_9FIRM</name>
<dbReference type="InterPro" id="IPR005754">
    <property type="entry name" value="Sortase"/>
</dbReference>
<dbReference type="Proteomes" id="UP000593601">
    <property type="component" value="Chromosome"/>
</dbReference>
<reference evidence="3 4" key="1">
    <citation type="submission" date="2020-10" db="EMBL/GenBank/DDBJ databases">
        <title>Blautia liquoris sp.nov., isolated from the mud in a fermentation cellar used for the production of Chinese strong-flavoured liquor.</title>
        <authorList>
            <person name="Lu L."/>
        </authorList>
    </citation>
    <scope>NUCLEOTIDE SEQUENCE [LARGE SCALE GENOMIC DNA]</scope>
    <source>
        <strain evidence="3 4">LZLJ-3</strain>
    </source>
</reference>
<keyword evidence="4" id="KW-1185">Reference proteome</keyword>
<dbReference type="NCBIfam" id="NF033745">
    <property type="entry name" value="class_C_sortase"/>
    <property type="match status" value="1"/>
</dbReference>
<evidence type="ECO:0000256" key="2">
    <source>
        <dbReference type="PIRSR" id="PIRSR605754-1"/>
    </source>
</evidence>
<dbReference type="Gene3D" id="2.40.260.10">
    <property type="entry name" value="Sortase"/>
    <property type="match status" value="1"/>
</dbReference>
<dbReference type="InterPro" id="IPR023365">
    <property type="entry name" value="Sortase_dom-sf"/>
</dbReference>
<evidence type="ECO:0000313" key="4">
    <source>
        <dbReference type="Proteomes" id="UP000593601"/>
    </source>
</evidence>
<accession>A0A7M2RGI0</accession>
<dbReference type="EMBL" id="CP063304">
    <property type="protein sequence ID" value="QOV18647.1"/>
    <property type="molecule type" value="Genomic_DNA"/>
</dbReference>
<protein>
    <submittedName>
        <fullName evidence="3">Class C sortase</fullName>
    </submittedName>
</protein>